<protein>
    <submittedName>
        <fullName evidence="7">LysR family transcriptional regulator</fullName>
    </submittedName>
</protein>
<dbReference type="SUPFAM" id="SSF46785">
    <property type="entry name" value="Winged helix' DNA-binding domain"/>
    <property type="match status" value="1"/>
</dbReference>
<accession>A0ABZ0J9N7</accession>
<keyword evidence="8" id="KW-1185">Reference proteome</keyword>
<evidence type="ECO:0000313" key="8">
    <source>
        <dbReference type="Proteomes" id="UP001303211"/>
    </source>
</evidence>
<sequence length="257" mass="26155">MPPMQQSESLVNALGHGMVDKRIDILRQIGQGGSISQAARAAGVSYKAAWQALDTLTNLAGVTLVERVVGGAGGGGARLTPAAEQLLAAADAVRQARVSALAQLEGGGADLAVARLSLRTSMRNQWPCIVQDMRSCGQIVRVHLCGVGPAAAGLAVTARITLESAELLGLLAGVPVQALCKATAVHVLAATKAPVPAGGNQWPGRASRVSRGELGDEVAVQLDAGVQMVGFAAPDSGLRARSRVVLVIDESAVVLAV</sequence>
<reference evidence="7 8" key="1">
    <citation type="submission" date="2023-03" db="EMBL/GenBank/DDBJ databases">
        <title>Diaphorobacter basophil sp. nov., isolated from a sewage-treatment plant.</title>
        <authorList>
            <person name="Yang K."/>
        </authorList>
    </citation>
    <scope>NUCLEOTIDE SEQUENCE [LARGE SCALE GENOMIC DNA]</scope>
    <source>
        <strain evidence="7 8">Y-1</strain>
    </source>
</reference>
<evidence type="ECO:0000256" key="1">
    <source>
        <dbReference type="ARBA" id="ARBA00008110"/>
    </source>
</evidence>
<dbReference type="Proteomes" id="UP001303211">
    <property type="component" value="Chromosome"/>
</dbReference>
<dbReference type="SUPFAM" id="SSF50331">
    <property type="entry name" value="MOP-like"/>
    <property type="match status" value="1"/>
</dbReference>
<organism evidence="7 8">
    <name type="scientific">Diaphorobacter limosus</name>
    <dbReference type="NCBI Taxonomy" id="3036128"/>
    <lineage>
        <taxon>Bacteria</taxon>
        <taxon>Pseudomonadati</taxon>
        <taxon>Pseudomonadota</taxon>
        <taxon>Betaproteobacteria</taxon>
        <taxon>Burkholderiales</taxon>
        <taxon>Comamonadaceae</taxon>
        <taxon>Diaphorobacter</taxon>
    </lineage>
</organism>
<dbReference type="Gene3D" id="1.10.10.10">
    <property type="entry name" value="Winged helix-like DNA-binding domain superfamily/Winged helix DNA-binding domain"/>
    <property type="match status" value="1"/>
</dbReference>
<dbReference type="PANTHER" id="PTHR30432">
    <property type="entry name" value="TRANSCRIPTIONAL REGULATOR MODE"/>
    <property type="match status" value="1"/>
</dbReference>
<dbReference type="EMBL" id="CP136921">
    <property type="protein sequence ID" value="WOO34491.1"/>
    <property type="molecule type" value="Genomic_DNA"/>
</dbReference>
<dbReference type="PIRSF" id="PIRSF005763">
    <property type="entry name" value="Txn_reg_ModE"/>
    <property type="match status" value="1"/>
</dbReference>
<gene>
    <name evidence="7" type="ORF">P4826_19355</name>
</gene>
<dbReference type="InterPro" id="IPR004606">
    <property type="entry name" value="Mop_domain"/>
</dbReference>
<dbReference type="InterPro" id="IPR008995">
    <property type="entry name" value="Mo/tungstate-bd_C_term_dom"/>
</dbReference>
<evidence type="ECO:0000259" key="6">
    <source>
        <dbReference type="PROSITE" id="PS51866"/>
    </source>
</evidence>
<dbReference type="PROSITE" id="PS51866">
    <property type="entry name" value="MOP"/>
    <property type="match status" value="1"/>
</dbReference>
<evidence type="ECO:0000256" key="2">
    <source>
        <dbReference type="ARBA" id="ARBA00022448"/>
    </source>
</evidence>
<comment type="similarity">
    <text evidence="1 5">Belongs to the ModE family.</text>
</comment>
<proteinExistence type="inferred from homology"/>
<dbReference type="InterPro" id="IPR051815">
    <property type="entry name" value="Molybdate_resp_trans_reg"/>
</dbReference>
<keyword evidence="3 5" id="KW-0500">Molybdenum</keyword>
<evidence type="ECO:0000256" key="3">
    <source>
        <dbReference type="ARBA" id="ARBA00022505"/>
    </source>
</evidence>
<feature type="domain" description="Mop" evidence="6">
    <location>
        <begin position="119"/>
        <end position="189"/>
    </location>
</feature>
<keyword evidence="2 5" id="KW-0813">Transport</keyword>
<dbReference type="Pfam" id="PF03459">
    <property type="entry name" value="TOBE"/>
    <property type="match status" value="1"/>
</dbReference>
<evidence type="ECO:0000313" key="7">
    <source>
        <dbReference type="EMBL" id="WOO34491.1"/>
    </source>
</evidence>
<dbReference type="InterPro" id="IPR016462">
    <property type="entry name" value="ModE"/>
</dbReference>
<keyword evidence="4" id="KW-0677">Repeat</keyword>
<dbReference type="InterPro" id="IPR036390">
    <property type="entry name" value="WH_DNA-bd_sf"/>
</dbReference>
<dbReference type="Gene3D" id="2.40.50.100">
    <property type="match status" value="2"/>
</dbReference>
<evidence type="ECO:0000256" key="4">
    <source>
        <dbReference type="ARBA" id="ARBA00022737"/>
    </source>
</evidence>
<dbReference type="PANTHER" id="PTHR30432:SF1">
    <property type="entry name" value="DNA-BINDING TRANSCRIPTIONAL DUAL REGULATOR MODE"/>
    <property type="match status" value="1"/>
</dbReference>
<name>A0ABZ0J9N7_9BURK</name>
<dbReference type="InterPro" id="IPR036388">
    <property type="entry name" value="WH-like_DNA-bd_sf"/>
</dbReference>
<evidence type="ECO:0000256" key="5">
    <source>
        <dbReference type="PIRNR" id="PIRNR005763"/>
    </source>
</evidence>
<dbReference type="Pfam" id="PF00126">
    <property type="entry name" value="HTH_1"/>
    <property type="match status" value="1"/>
</dbReference>
<dbReference type="InterPro" id="IPR000847">
    <property type="entry name" value="LysR_HTH_N"/>
</dbReference>
<dbReference type="InterPro" id="IPR005116">
    <property type="entry name" value="Transp-assoc_OB_typ1"/>
</dbReference>